<feature type="region of interest" description="Disordered" evidence="1">
    <location>
        <begin position="1"/>
        <end position="26"/>
    </location>
</feature>
<gene>
    <name evidence="2" type="ORF">E1202_12440</name>
</gene>
<protein>
    <submittedName>
        <fullName evidence="2">Uncharacterized protein</fullName>
    </submittedName>
</protein>
<proteinExistence type="predicted"/>
<comment type="caution">
    <text evidence="2">The sequence shown here is derived from an EMBL/GenBank/DDBJ whole genome shotgun (WGS) entry which is preliminary data.</text>
</comment>
<dbReference type="EMBL" id="SMLA01000014">
    <property type="protein sequence ID" value="TDD89004.1"/>
    <property type="molecule type" value="Genomic_DNA"/>
</dbReference>
<feature type="region of interest" description="Disordered" evidence="1">
    <location>
        <begin position="44"/>
        <end position="65"/>
    </location>
</feature>
<evidence type="ECO:0000313" key="2">
    <source>
        <dbReference type="EMBL" id="TDD89004.1"/>
    </source>
</evidence>
<dbReference type="AlphaFoldDB" id="A0A4R5BXC6"/>
<dbReference type="RefSeq" id="WP_132683108.1">
    <property type="nucleotide sequence ID" value="NZ_SMLA01000014.1"/>
</dbReference>
<dbReference type="Proteomes" id="UP000294723">
    <property type="component" value="Unassembled WGS sequence"/>
</dbReference>
<organism evidence="2 3">
    <name type="scientific">Saccharopolyspora karakumensis</name>
    <dbReference type="NCBI Taxonomy" id="2530386"/>
    <lineage>
        <taxon>Bacteria</taxon>
        <taxon>Bacillati</taxon>
        <taxon>Actinomycetota</taxon>
        <taxon>Actinomycetes</taxon>
        <taxon>Pseudonocardiales</taxon>
        <taxon>Pseudonocardiaceae</taxon>
        <taxon>Saccharopolyspora</taxon>
    </lineage>
</organism>
<evidence type="ECO:0000313" key="3">
    <source>
        <dbReference type="Proteomes" id="UP000294723"/>
    </source>
</evidence>
<name>A0A4R5BXC6_9PSEU</name>
<accession>A0A4R5BXC6</accession>
<keyword evidence="3" id="KW-1185">Reference proteome</keyword>
<sequence length="151" mass="16158">MGIVSSFGGSRDQGESIPNSGTHRRRTVVQNACRGRGIAKSVSGLDHNSGLRAGQGRLGYASGSESPCERADLRGWRGSSIDPDFPNPIAVFPDAWMCAAEFGSMTQRNALIGEVARNDQRRAKIILPFPEIAPHPEIGKSVDDGRVWVGA</sequence>
<evidence type="ECO:0000256" key="1">
    <source>
        <dbReference type="SAM" id="MobiDB-lite"/>
    </source>
</evidence>
<reference evidence="2 3" key="1">
    <citation type="submission" date="2019-03" db="EMBL/GenBank/DDBJ databases">
        <title>Draft genome sequences of novel Actinobacteria.</title>
        <authorList>
            <person name="Sahin N."/>
            <person name="Ay H."/>
            <person name="Saygin H."/>
        </authorList>
    </citation>
    <scope>NUCLEOTIDE SEQUENCE [LARGE SCALE GENOMIC DNA]</scope>
    <source>
        <strain evidence="2 3">5K548</strain>
    </source>
</reference>